<reference evidence="1" key="1">
    <citation type="submission" date="2021-05" db="EMBL/GenBank/DDBJ databases">
        <authorList>
            <person name="Alioto T."/>
            <person name="Alioto T."/>
            <person name="Gomez Garrido J."/>
        </authorList>
    </citation>
    <scope>NUCLEOTIDE SEQUENCE</scope>
</reference>
<dbReference type="EMBL" id="HBUF01350796">
    <property type="protein sequence ID" value="CAG6713623.1"/>
    <property type="molecule type" value="Transcribed_RNA"/>
</dbReference>
<accession>A0A8D8XY07</accession>
<sequence length="186" mass="21721">MIKRNCKFMTDLDALIQLFTSLVRSKLEYGAVLWSPDTSSWVHKLEIVQCRFIKYLFYKENKFYPSYPECISYLSLVESLDMLTLNSRRIIQGLILLHKLISGQLHCPELLSKINFHVPQLRTRTLNNTKLFEIKPKNVISGLDTILKNYNDLILENPNIDITENLENFVKKVKSFYSSKQGSVAW</sequence>
<dbReference type="EMBL" id="HBUF01350798">
    <property type="protein sequence ID" value="CAG6713625.1"/>
    <property type="molecule type" value="Transcribed_RNA"/>
</dbReference>
<dbReference type="EMBL" id="HBUF01074103">
    <property type="protein sequence ID" value="CAG6630549.1"/>
    <property type="molecule type" value="Transcribed_RNA"/>
</dbReference>
<dbReference type="EMBL" id="HBUF01559584">
    <property type="protein sequence ID" value="CAG6761682.1"/>
    <property type="molecule type" value="Transcribed_RNA"/>
</dbReference>
<dbReference type="EMBL" id="HBUF01559585">
    <property type="protein sequence ID" value="CAG6761684.1"/>
    <property type="molecule type" value="Transcribed_RNA"/>
</dbReference>
<dbReference type="EMBL" id="HBUF01074105">
    <property type="protein sequence ID" value="CAG6630553.1"/>
    <property type="molecule type" value="Transcribed_RNA"/>
</dbReference>
<evidence type="ECO:0000313" key="1">
    <source>
        <dbReference type="EMBL" id="CAG6713623.1"/>
    </source>
</evidence>
<organism evidence="1">
    <name type="scientific">Cacopsylla melanoneura</name>
    <dbReference type="NCBI Taxonomy" id="428564"/>
    <lineage>
        <taxon>Eukaryota</taxon>
        <taxon>Metazoa</taxon>
        <taxon>Ecdysozoa</taxon>
        <taxon>Arthropoda</taxon>
        <taxon>Hexapoda</taxon>
        <taxon>Insecta</taxon>
        <taxon>Pterygota</taxon>
        <taxon>Neoptera</taxon>
        <taxon>Paraneoptera</taxon>
        <taxon>Hemiptera</taxon>
        <taxon>Sternorrhyncha</taxon>
        <taxon>Psylloidea</taxon>
        <taxon>Psyllidae</taxon>
        <taxon>Psyllinae</taxon>
        <taxon>Cacopsylla</taxon>
    </lineage>
</organism>
<protein>
    <submittedName>
        <fullName evidence="1">Uncharacterized protein</fullName>
    </submittedName>
</protein>
<dbReference type="EMBL" id="HBUF01350797">
    <property type="protein sequence ID" value="CAG6713624.1"/>
    <property type="molecule type" value="Transcribed_RNA"/>
</dbReference>
<proteinExistence type="predicted"/>
<name>A0A8D8XY07_9HEMI</name>
<dbReference type="AlphaFoldDB" id="A0A8D8XY07"/>
<dbReference type="EMBL" id="HBUF01074104">
    <property type="protein sequence ID" value="CAG6630551.1"/>
    <property type="molecule type" value="Transcribed_RNA"/>
</dbReference>